<name>A0A812P0Y8_SYMPI</name>
<keyword evidence="2" id="KW-1185">Reference proteome</keyword>
<dbReference type="EMBL" id="CAJNIZ010012080">
    <property type="protein sequence ID" value="CAE7329204.1"/>
    <property type="molecule type" value="Genomic_DNA"/>
</dbReference>
<evidence type="ECO:0000313" key="1">
    <source>
        <dbReference type="EMBL" id="CAE7329204.1"/>
    </source>
</evidence>
<reference evidence="1" key="1">
    <citation type="submission" date="2021-02" db="EMBL/GenBank/DDBJ databases">
        <authorList>
            <person name="Dougan E. K."/>
            <person name="Rhodes N."/>
            <person name="Thang M."/>
            <person name="Chan C."/>
        </authorList>
    </citation>
    <scope>NUCLEOTIDE SEQUENCE</scope>
</reference>
<evidence type="ECO:0000313" key="2">
    <source>
        <dbReference type="Proteomes" id="UP000649617"/>
    </source>
</evidence>
<dbReference type="OrthoDB" id="442589at2759"/>
<dbReference type="AlphaFoldDB" id="A0A812P0Y8"/>
<sequence length="244" mass="27723">DMLKKLKTSGVRSGIPRRYVLTYELYGLLTNKVRDVLDQMDEISQSEVQKANLSVKMQGEGDIDASSIAKAVGRENDEDFIMKLQSAAETANQPEPEEEEDGKHDQVAGEIEKLLTRDELKELLKNVISGLDRFRWQDMANEFKKWLTVGETSDNVMRRLLEDTAKLLAKCLQHAGGVYCKWREVLPVLPGFFIEEEFEQLGSGRGRITVFGNMETESAFVDSQPTTTTVNMSDMEKVRHHCFQ</sequence>
<accession>A0A812P0Y8</accession>
<dbReference type="Proteomes" id="UP000649617">
    <property type="component" value="Unassembled WGS sequence"/>
</dbReference>
<protein>
    <submittedName>
        <fullName evidence="1">URC1 protein</fullName>
    </submittedName>
</protein>
<proteinExistence type="predicted"/>
<gene>
    <name evidence="1" type="primary">URC1</name>
    <name evidence="1" type="ORF">SPIL2461_LOCUS7634</name>
</gene>
<organism evidence="1 2">
    <name type="scientific">Symbiodinium pilosum</name>
    <name type="common">Dinoflagellate</name>
    <dbReference type="NCBI Taxonomy" id="2952"/>
    <lineage>
        <taxon>Eukaryota</taxon>
        <taxon>Sar</taxon>
        <taxon>Alveolata</taxon>
        <taxon>Dinophyceae</taxon>
        <taxon>Suessiales</taxon>
        <taxon>Symbiodiniaceae</taxon>
        <taxon>Symbiodinium</taxon>
    </lineage>
</organism>
<feature type="non-terminal residue" evidence="1">
    <location>
        <position position="244"/>
    </location>
</feature>
<comment type="caution">
    <text evidence="1">The sequence shown here is derived from an EMBL/GenBank/DDBJ whole genome shotgun (WGS) entry which is preliminary data.</text>
</comment>